<accession>A0A0F0HZ79</accession>
<protein>
    <submittedName>
        <fullName evidence="3">Uncharacterized protein</fullName>
    </submittedName>
</protein>
<dbReference type="Proteomes" id="UP000033540">
    <property type="component" value="Unassembled WGS sequence"/>
</dbReference>
<dbReference type="AlphaFoldDB" id="A0A0F0HZ79"/>
<feature type="region of interest" description="Disordered" evidence="1">
    <location>
        <begin position="434"/>
        <end position="457"/>
    </location>
</feature>
<organism evidence="3 4">
    <name type="scientific">Aspergillus parasiticus (strain ATCC 56775 / NRRL 5862 / SRRC 143 / SU-1)</name>
    <dbReference type="NCBI Taxonomy" id="1403190"/>
    <lineage>
        <taxon>Eukaryota</taxon>
        <taxon>Fungi</taxon>
        <taxon>Dikarya</taxon>
        <taxon>Ascomycota</taxon>
        <taxon>Pezizomycotina</taxon>
        <taxon>Eurotiomycetes</taxon>
        <taxon>Eurotiomycetidae</taxon>
        <taxon>Eurotiales</taxon>
        <taxon>Aspergillaceae</taxon>
        <taxon>Aspergillus</taxon>
        <taxon>Aspergillus subgen. Circumdati</taxon>
    </lineage>
</organism>
<keyword evidence="2" id="KW-0732">Signal</keyword>
<proteinExistence type="predicted"/>
<sequence length="457" mass="49013">MPTKKHIIPILLSTAIQASAAPARQASSGAQPISFTANPNVGPGGASYKDSDHFRLYSSDQSNADAVLTMLEAAYSCYVGDLGWTTSGIPYNADPSTVTILWKENVYEVNNLGSAAGVQKSDPNTGLSWLEVVPSSLADPRVTVHEYGHALTYHSRNWVDQTATGAWWETVANWVADTFNTSPLCAKARSNYNQPTGDTMIELKKVIGDSFQVIVDGSTGSGNYYQAWPFLTYLTNNPDNYAGLGSDVVRQLFQQYEKGSNETPLHTLARVSTAVSVQEIVGRYWARMAYVDIGHTVAQEAFLNQRNGLNYANVDPQGDGVYVVKSSRKPQYMGANILPLSNAGAGNLQVSITSNGVFSATLAIRNTNTGAVRYVSLENGSGAAVMTGNEEASVVIANTPKTLYQYDAFKMTQQVQQGLDYTIKISGATVQDTAESTSTTGSTTGSTGYQGLPSFFG</sequence>
<gene>
    <name evidence="3" type="ORF">P875_00042956</name>
</gene>
<feature type="compositionally biased region" description="Low complexity" evidence="1">
    <location>
        <begin position="436"/>
        <end position="447"/>
    </location>
</feature>
<evidence type="ECO:0000256" key="2">
    <source>
        <dbReference type="SAM" id="SignalP"/>
    </source>
</evidence>
<reference evidence="3 4" key="1">
    <citation type="submission" date="2015-02" db="EMBL/GenBank/DDBJ databases">
        <title>Draft genome sequence of Aspergillus parasiticus SU-1.</title>
        <authorList>
            <person name="Yu J."/>
            <person name="Fedorova N."/>
            <person name="Yin Y."/>
            <person name="Losada L."/>
            <person name="Zafar N."/>
            <person name="Taujale R."/>
            <person name="Ehrlich K.C."/>
            <person name="Bhatnagar D."/>
            <person name="Cleveland T.E."/>
            <person name="Bennett J.W."/>
            <person name="Nierman W.C."/>
        </authorList>
    </citation>
    <scope>NUCLEOTIDE SEQUENCE [LARGE SCALE GENOMIC DNA]</scope>
    <source>
        <strain evidence="4">ATCC 56775 / NRRL 5862 / SRRC 143 / SU-1</strain>
    </source>
</reference>
<comment type="caution">
    <text evidence="3">The sequence shown here is derived from an EMBL/GenBank/DDBJ whole genome shotgun (WGS) entry which is preliminary data.</text>
</comment>
<evidence type="ECO:0000313" key="3">
    <source>
        <dbReference type="EMBL" id="KJK60824.1"/>
    </source>
</evidence>
<evidence type="ECO:0000313" key="4">
    <source>
        <dbReference type="Proteomes" id="UP000033540"/>
    </source>
</evidence>
<feature type="signal peptide" evidence="2">
    <location>
        <begin position="1"/>
        <end position="20"/>
    </location>
</feature>
<dbReference type="EMBL" id="JZEE01000702">
    <property type="protein sequence ID" value="KJK60824.1"/>
    <property type="molecule type" value="Genomic_DNA"/>
</dbReference>
<name>A0A0F0HZ79_ASPPU</name>
<dbReference type="InterPro" id="IPR045690">
    <property type="entry name" value="DUF6055"/>
</dbReference>
<dbReference type="OrthoDB" id="5319191at2759"/>
<feature type="chain" id="PRO_5002442783" evidence="2">
    <location>
        <begin position="21"/>
        <end position="457"/>
    </location>
</feature>
<evidence type="ECO:0000256" key="1">
    <source>
        <dbReference type="SAM" id="MobiDB-lite"/>
    </source>
</evidence>
<dbReference type="Pfam" id="PF19527">
    <property type="entry name" value="DUF6055"/>
    <property type="match status" value="1"/>
</dbReference>